<dbReference type="SUPFAM" id="SSF51445">
    <property type="entry name" value="(Trans)glycosidases"/>
    <property type="match status" value="1"/>
</dbReference>
<keyword evidence="5 7" id="KW-0326">Glycosidase</keyword>
<evidence type="ECO:0000256" key="4">
    <source>
        <dbReference type="ARBA" id="ARBA00023277"/>
    </source>
</evidence>
<dbReference type="Gene3D" id="3.20.20.80">
    <property type="entry name" value="Glycosidases"/>
    <property type="match status" value="1"/>
</dbReference>
<evidence type="ECO:0000256" key="2">
    <source>
        <dbReference type="ARBA" id="ARBA00022801"/>
    </source>
</evidence>
<dbReference type="InterPro" id="IPR001547">
    <property type="entry name" value="Glyco_hydro_5"/>
</dbReference>
<evidence type="ECO:0000256" key="3">
    <source>
        <dbReference type="ARBA" id="ARBA00023001"/>
    </source>
</evidence>
<organism evidence="10 11">
    <name type="scientific">Plectus sambesii</name>
    <dbReference type="NCBI Taxonomy" id="2011161"/>
    <lineage>
        <taxon>Eukaryota</taxon>
        <taxon>Metazoa</taxon>
        <taxon>Ecdysozoa</taxon>
        <taxon>Nematoda</taxon>
        <taxon>Chromadorea</taxon>
        <taxon>Plectida</taxon>
        <taxon>Plectina</taxon>
        <taxon>Plectoidea</taxon>
        <taxon>Plectidae</taxon>
        <taxon>Plectus</taxon>
    </lineage>
</organism>
<evidence type="ECO:0000256" key="7">
    <source>
        <dbReference type="RuleBase" id="RU361153"/>
    </source>
</evidence>
<feature type="chain" id="PRO_5037503085" evidence="8">
    <location>
        <begin position="19"/>
        <end position="236"/>
    </location>
</feature>
<protein>
    <submittedName>
        <fullName evidence="11">Glycoside hydrolase family 5 domain-containing protein</fullName>
    </submittedName>
</protein>
<keyword evidence="3" id="KW-0136">Cellulose degradation</keyword>
<keyword evidence="4" id="KW-0119">Carbohydrate metabolism</keyword>
<dbReference type="PANTHER" id="PTHR35923">
    <property type="entry name" value="MAJOR EXTRACELLULAR ENDOGLUCANASE"/>
    <property type="match status" value="1"/>
</dbReference>
<keyword evidence="2 7" id="KW-0378">Hydrolase</keyword>
<dbReference type="InterPro" id="IPR017853">
    <property type="entry name" value="GH"/>
</dbReference>
<keyword evidence="10" id="KW-1185">Reference proteome</keyword>
<evidence type="ECO:0000259" key="9">
    <source>
        <dbReference type="Pfam" id="PF00150"/>
    </source>
</evidence>
<evidence type="ECO:0000256" key="1">
    <source>
        <dbReference type="ARBA" id="ARBA00005641"/>
    </source>
</evidence>
<accession>A0A914UPG7</accession>
<evidence type="ECO:0000256" key="6">
    <source>
        <dbReference type="ARBA" id="ARBA00023326"/>
    </source>
</evidence>
<dbReference type="GO" id="GO:0030245">
    <property type="term" value="P:cellulose catabolic process"/>
    <property type="evidence" value="ECO:0007669"/>
    <property type="project" value="UniProtKB-KW"/>
</dbReference>
<evidence type="ECO:0000313" key="11">
    <source>
        <dbReference type="WBParaSite" id="PSAMB.scaffold11369size3403.g34098.t1"/>
    </source>
</evidence>
<proteinExistence type="inferred from homology"/>
<feature type="signal peptide" evidence="8">
    <location>
        <begin position="1"/>
        <end position="18"/>
    </location>
</feature>
<evidence type="ECO:0000256" key="5">
    <source>
        <dbReference type="ARBA" id="ARBA00023295"/>
    </source>
</evidence>
<evidence type="ECO:0000256" key="8">
    <source>
        <dbReference type="SAM" id="SignalP"/>
    </source>
</evidence>
<dbReference type="AlphaFoldDB" id="A0A914UPG7"/>
<dbReference type="Pfam" id="PF00150">
    <property type="entry name" value="Cellulase"/>
    <property type="match status" value="1"/>
</dbReference>
<keyword evidence="6" id="KW-0624">Polysaccharide degradation</keyword>
<dbReference type="PANTHER" id="PTHR35923:SF2">
    <property type="entry name" value="ENDOGLUCANASE"/>
    <property type="match status" value="1"/>
</dbReference>
<keyword evidence="8" id="KW-0732">Signal</keyword>
<sequence length="236" mass="27137">MIMALIFIGITALKLNCGSQDMNRRTTCKPNVTWTTNKGQILLHGEQLVLKGINYFGFEREESAPHGLSRQSLDFVLDFMEENDFNAVRLHFSIEMVQKNPKTNVDCKSNKDLCHLKALELMEAVIDRCAERGILVVLVCNRLGSGSDYSKLNGLWYDDAIPTYKEDKVLEAWDILMDRVKKKWNLFALDVLDQPHKEAAWGVNDEKKDFNRYVEKFVTRGAEHFTFQMALKHACT</sequence>
<dbReference type="Proteomes" id="UP000887566">
    <property type="component" value="Unplaced"/>
</dbReference>
<reference evidence="11" key="1">
    <citation type="submission" date="2022-11" db="UniProtKB">
        <authorList>
            <consortium name="WormBaseParasite"/>
        </authorList>
    </citation>
    <scope>IDENTIFICATION</scope>
</reference>
<dbReference type="WBParaSite" id="PSAMB.scaffold11369size3403.g34098.t1">
    <property type="protein sequence ID" value="PSAMB.scaffold11369size3403.g34098.t1"/>
    <property type="gene ID" value="PSAMB.scaffold11369size3403.g34098"/>
</dbReference>
<name>A0A914UPG7_9BILA</name>
<evidence type="ECO:0000313" key="10">
    <source>
        <dbReference type="Proteomes" id="UP000887566"/>
    </source>
</evidence>
<comment type="similarity">
    <text evidence="1 7">Belongs to the glycosyl hydrolase 5 (cellulase A) family.</text>
</comment>
<feature type="domain" description="Glycoside hydrolase family 5" evidence="9">
    <location>
        <begin position="72"/>
        <end position="219"/>
    </location>
</feature>
<dbReference type="GO" id="GO:0004553">
    <property type="term" value="F:hydrolase activity, hydrolyzing O-glycosyl compounds"/>
    <property type="evidence" value="ECO:0007669"/>
    <property type="project" value="InterPro"/>
</dbReference>